<dbReference type="AlphaFoldDB" id="A0A1I2BSM5"/>
<feature type="domain" description="ABC transmembrane type-1" evidence="8">
    <location>
        <begin position="77"/>
        <end position="294"/>
    </location>
</feature>
<keyword evidence="6 7" id="KW-0472">Membrane</keyword>
<dbReference type="SUPFAM" id="SSF161098">
    <property type="entry name" value="MetI-like"/>
    <property type="match status" value="1"/>
</dbReference>
<gene>
    <name evidence="9" type="ORF">SAMN05216378_3650</name>
</gene>
<feature type="transmembrane region" description="Helical" evidence="7">
    <location>
        <begin position="271"/>
        <end position="295"/>
    </location>
</feature>
<comment type="subcellular location">
    <subcellularLocation>
        <location evidence="1 7">Cell membrane</location>
        <topology evidence="1 7">Multi-pass membrane protein</topology>
    </subcellularLocation>
</comment>
<reference evidence="10" key="1">
    <citation type="submission" date="2016-10" db="EMBL/GenBank/DDBJ databases">
        <authorList>
            <person name="Varghese N."/>
            <person name="Submissions S."/>
        </authorList>
    </citation>
    <scope>NUCLEOTIDE SEQUENCE [LARGE SCALE GENOMIC DNA]</scope>
    <source>
        <strain evidence="10">CGMCC 1.10784</strain>
    </source>
</reference>
<dbReference type="PANTHER" id="PTHR43227:SF11">
    <property type="entry name" value="BLL4140 PROTEIN"/>
    <property type="match status" value="1"/>
</dbReference>
<proteinExistence type="inferred from homology"/>
<keyword evidence="9" id="KW-0762">Sugar transport</keyword>
<dbReference type="GO" id="GO:0005886">
    <property type="term" value="C:plasma membrane"/>
    <property type="evidence" value="ECO:0007669"/>
    <property type="project" value="UniProtKB-SubCell"/>
</dbReference>
<comment type="similarity">
    <text evidence="7">Belongs to the binding-protein-dependent transport system permease family.</text>
</comment>
<dbReference type="STRING" id="1045775.SAMN05216378_3650"/>
<dbReference type="EMBL" id="FOMT01000003">
    <property type="protein sequence ID" value="SFE59156.1"/>
    <property type="molecule type" value="Genomic_DNA"/>
</dbReference>
<organism evidence="9 10">
    <name type="scientific">Paenibacillus catalpae</name>
    <dbReference type="NCBI Taxonomy" id="1045775"/>
    <lineage>
        <taxon>Bacteria</taxon>
        <taxon>Bacillati</taxon>
        <taxon>Bacillota</taxon>
        <taxon>Bacilli</taxon>
        <taxon>Bacillales</taxon>
        <taxon>Paenibacillaceae</taxon>
        <taxon>Paenibacillus</taxon>
    </lineage>
</organism>
<dbReference type="PANTHER" id="PTHR43227">
    <property type="entry name" value="BLL4140 PROTEIN"/>
    <property type="match status" value="1"/>
</dbReference>
<evidence type="ECO:0000256" key="4">
    <source>
        <dbReference type="ARBA" id="ARBA00022692"/>
    </source>
</evidence>
<dbReference type="Pfam" id="PF00528">
    <property type="entry name" value="BPD_transp_1"/>
    <property type="match status" value="1"/>
</dbReference>
<accession>A0A1I2BSM5</accession>
<keyword evidence="2 7" id="KW-0813">Transport</keyword>
<protein>
    <submittedName>
        <fullName evidence="9">Multiple sugar transport system permease protein/putative aldouronate transport system permease protein</fullName>
    </submittedName>
</protein>
<keyword evidence="5 7" id="KW-1133">Transmembrane helix</keyword>
<feature type="transmembrane region" description="Helical" evidence="7">
    <location>
        <begin position="81"/>
        <end position="101"/>
    </location>
</feature>
<evidence type="ECO:0000256" key="2">
    <source>
        <dbReference type="ARBA" id="ARBA00022448"/>
    </source>
</evidence>
<keyword evidence="10" id="KW-1185">Reference proteome</keyword>
<feature type="transmembrane region" description="Helical" evidence="7">
    <location>
        <begin position="122"/>
        <end position="146"/>
    </location>
</feature>
<sequence>MFKTTTRGINWNRLSLLLMILPFLILIFLFSYIPLFGWSYAFFDYKPGLGLLHSPFAGLKYFHLMFFEQGSELLRVLRNTFALSFLGILLSPLPVVFAVLLNELRSKSFRKLVQTVTTLPNFVSWIIVYSIVVAFFSTDGVVNQLLMKLHWISEPTQMLSNSEGTWLFQTALGVWKSLGWSSIIFLAAIAGIDAELYDAAKVDGAGRYRSIFHITLPGIIPTFFVLLILSISNILSVGFEQYFVFYNPLVADRIETLDYYVYRIGIATNDVSFGTAISIAKSIVSITLLFSVNYLSKKMRGQAII</sequence>
<dbReference type="InterPro" id="IPR000515">
    <property type="entry name" value="MetI-like"/>
</dbReference>
<feature type="transmembrane region" description="Helical" evidence="7">
    <location>
        <begin position="211"/>
        <end position="235"/>
    </location>
</feature>
<dbReference type="Gene3D" id="1.10.3720.10">
    <property type="entry name" value="MetI-like"/>
    <property type="match status" value="1"/>
</dbReference>
<name>A0A1I2BSM5_9BACL</name>
<dbReference type="GO" id="GO:0055085">
    <property type="term" value="P:transmembrane transport"/>
    <property type="evidence" value="ECO:0007669"/>
    <property type="project" value="InterPro"/>
</dbReference>
<dbReference type="RefSeq" id="WP_245773056.1">
    <property type="nucleotide sequence ID" value="NZ_FOMT01000003.1"/>
</dbReference>
<feature type="transmembrane region" description="Helical" evidence="7">
    <location>
        <begin position="16"/>
        <end position="43"/>
    </location>
</feature>
<keyword evidence="3" id="KW-1003">Cell membrane</keyword>
<dbReference type="CDD" id="cd06261">
    <property type="entry name" value="TM_PBP2"/>
    <property type="match status" value="1"/>
</dbReference>
<evidence type="ECO:0000256" key="7">
    <source>
        <dbReference type="RuleBase" id="RU363032"/>
    </source>
</evidence>
<evidence type="ECO:0000256" key="1">
    <source>
        <dbReference type="ARBA" id="ARBA00004651"/>
    </source>
</evidence>
<keyword evidence="4 7" id="KW-0812">Transmembrane</keyword>
<dbReference type="PROSITE" id="PS50928">
    <property type="entry name" value="ABC_TM1"/>
    <property type="match status" value="1"/>
</dbReference>
<dbReference type="InterPro" id="IPR035906">
    <property type="entry name" value="MetI-like_sf"/>
</dbReference>
<evidence type="ECO:0000256" key="3">
    <source>
        <dbReference type="ARBA" id="ARBA00022475"/>
    </source>
</evidence>
<dbReference type="InterPro" id="IPR050809">
    <property type="entry name" value="UgpAE/MalFG_permease"/>
</dbReference>
<evidence type="ECO:0000256" key="5">
    <source>
        <dbReference type="ARBA" id="ARBA00022989"/>
    </source>
</evidence>
<evidence type="ECO:0000256" key="6">
    <source>
        <dbReference type="ARBA" id="ARBA00023136"/>
    </source>
</evidence>
<dbReference type="Proteomes" id="UP000198855">
    <property type="component" value="Unassembled WGS sequence"/>
</dbReference>
<feature type="transmembrane region" description="Helical" evidence="7">
    <location>
        <begin position="166"/>
        <end position="190"/>
    </location>
</feature>
<evidence type="ECO:0000259" key="8">
    <source>
        <dbReference type="PROSITE" id="PS50928"/>
    </source>
</evidence>
<evidence type="ECO:0000313" key="10">
    <source>
        <dbReference type="Proteomes" id="UP000198855"/>
    </source>
</evidence>
<evidence type="ECO:0000313" key="9">
    <source>
        <dbReference type="EMBL" id="SFE59156.1"/>
    </source>
</evidence>